<dbReference type="GO" id="GO:0003677">
    <property type="term" value="F:DNA binding"/>
    <property type="evidence" value="ECO:0007669"/>
    <property type="project" value="TreeGrafter"/>
</dbReference>
<evidence type="ECO:0000313" key="3">
    <source>
        <dbReference type="RefSeq" id="XP_029646287.1"/>
    </source>
</evidence>
<protein>
    <submittedName>
        <fullName evidence="3">Tigger transposable element-derived protein 1-like</fullName>
    </submittedName>
</protein>
<feature type="domain" description="DDE-1" evidence="1">
    <location>
        <begin position="85"/>
        <end position="258"/>
    </location>
</feature>
<reference evidence="3" key="1">
    <citation type="submission" date="2025-08" db="UniProtKB">
        <authorList>
            <consortium name="RefSeq"/>
        </authorList>
    </citation>
    <scope>IDENTIFICATION</scope>
</reference>
<dbReference type="PANTHER" id="PTHR19303">
    <property type="entry name" value="TRANSPOSON"/>
    <property type="match status" value="1"/>
</dbReference>
<dbReference type="PANTHER" id="PTHR19303:SF26">
    <property type="entry name" value="TIGGER TRANSPOSABLE ELEMENT-DERIVED PROTEIN 1"/>
    <property type="match status" value="1"/>
</dbReference>
<dbReference type="InterPro" id="IPR004875">
    <property type="entry name" value="DDE_SF_endonuclease_dom"/>
</dbReference>
<dbReference type="Proteomes" id="UP000515154">
    <property type="component" value="Linkage group LG16"/>
</dbReference>
<dbReference type="GO" id="GO:0005634">
    <property type="term" value="C:nucleus"/>
    <property type="evidence" value="ECO:0007669"/>
    <property type="project" value="TreeGrafter"/>
</dbReference>
<dbReference type="RefSeq" id="XP_029646287.1">
    <property type="nucleotide sequence ID" value="XM_029790427.1"/>
</dbReference>
<evidence type="ECO:0000313" key="2">
    <source>
        <dbReference type="Proteomes" id="UP000515154"/>
    </source>
</evidence>
<dbReference type="InterPro" id="IPR050863">
    <property type="entry name" value="CenT-Element_Derived"/>
</dbReference>
<keyword evidence="2" id="KW-1185">Reference proteome</keyword>
<name>A0A6P7T7Q7_9MOLL</name>
<accession>A0A6P7T7Q7</accession>
<dbReference type="Pfam" id="PF03184">
    <property type="entry name" value="DDE_1"/>
    <property type="match status" value="1"/>
</dbReference>
<evidence type="ECO:0000259" key="1">
    <source>
        <dbReference type="Pfam" id="PF03184"/>
    </source>
</evidence>
<sequence>MRFKERRSYHSIKKQDESASADEQAITKFPNSLKKIIEESGFHTKQILYVDNTGLLCKNLPDRLFISNEEKTILSYKFSKVRENIMLVGISAGDFKLKPLLVYHAHNPQSLKNIPKASLPVIWTANSKAWVTGVVFEDWFFNHFIPAAEEYCKEKAIPFKVLLILDNTPDTTKNIVDFESNVTIVYPPPNITSFLQPMDQGIIAIFKRYYMKHTLQQVIAATDLDESITLQDFWKSYDIYKAVKNIAVTWNDVRSTAMNGVSNKISSEEKLFPEGITNIHDDSAPIHVAKVVTEWYEEHSSEFEHFIWPPQIKYRVHFRKTKLKVSIFNEFLTDRSRLKSGGARLGGRGGCGESYQLGTSNNCKEVAMSWWMVVSNLSSSLQNT</sequence>
<proteinExistence type="predicted"/>
<dbReference type="KEGG" id="osn:115220327"/>
<dbReference type="AlphaFoldDB" id="A0A6P7T7Q7"/>
<organism evidence="2 3">
    <name type="scientific">Octopus sinensis</name>
    <name type="common">East Asian common octopus</name>
    <dbReference type="NCBI Taxonomy" id="2607531"/>
    <lineage>
        <taxon>Eukaryota</taxon>
        <taxon>Metazoa</taxon>
        <taxon>Spiralia</taxon>
        <taxon>Lophotrochozoa</taxon>
        <taxon>Mollusca</taxon>
        <taxon>Cephalopoda</taxon>
        <taxon>Coleoidea</taxon>
        <taxon>Octopodiformes</taxon>
        <taxon>Octopoda</taxon>
        <taxon>Incirrata</taxon>
        <taxon>Octopodidae</taxon>
        <taxon>Octopus</taxon>
    </lineage>
</organism>
<gene>
    <name evidence="3" type="primary">LOC115220327</name>
</gene>